<dbReference type="GO" id="GO:0045087">
    <property type="term" value="P:innate immune response"/>
    <property type="evidence" value="ECO:0007669"/>
    <property type="project" value="TreeGrafter"/>
</dbReference>
<dbReference type="InterPro" id="IPR008967">
    <property type="entry name" value="p53-like_TF_DNA-bd_sf"/>
</dbReference>
<feature type="domain" description="RHD" evidence="2">
    <location>
        <begin position="1"/>
        <end position="207"/>
    </location>
</feature>
<dbReference type="PROSITE" id="PS50254">
    <property type="entry name" value="REL_2"/>
    <property type="match status" value="1"/>
</dbReference>
<dbReference type="FunFam" id="2.60.40.10:FF:000046">
    <property type="entry name" value="Nuclear factor NF-kappa-B p105 subunit"/>
    <property type="match status" value="1"/>
</dbReference>
<dbReference type="PROSITE" id="PS01204">
    <property type="entry name" value="REL_1"/>
    <property type="match status" value="1"/>
</dbReference>
<dbReference type="PANTHER" id="PTHR24169:SF4">
    <property type="entry name" value="PROTO-ONCOGENE C-REL"/>
    <property type="match status" value="1"/>
</dbReference>
<dbReference type="AlphaFoldDB" id="A0A8J7TDZ3"/>
<sequence>MRFRYKCEGRSAGSIPGERSTDNNRSYPSIQASIILNYCGKGKVRVSLVTKNEPYRPHPHDLVGKDCKDGYYEAEFGPERRVIAFQNLGIQCVRRREVKEAIMLRMTRGINPFQVLSLHSQRGAYIVSTLLLKPCFTSGITDITVLLLYFSSPFALLPRDQLLHTEEYDLNVVRLCFQVFLQDECGHYTRALPPIVSNPIYDNRAPNTAELRICRVNKNNGSVKGGDEIFLLCDKVQKDDIEVRFFTQGWEAKGSFSQADVHRQVAIVFKTPPFYNTNITAPVSVMMQLRRPSDQEVSEPMEFRYLPDDKDPYGCQEKKRRREDLMKAFPSFPVMSHMERPKLIPRNMPQVIKKEPNNIFMNVNSTNLIQMPQNQLHNTVYQPAVSASIMAPHTVTSMSSNWPQPNPPISLDTIRINPSNSSSMLASVQNSTTFSTSGDNSSLPLLTSRDLECLEPQTQNSQAHLCMIRKDTNSDSSSTMPIPPTSQPPWGFSVQSAEILNGSSTSHAPVADNMETEDILVSVGSSSMFSLKQEPQAGQGNTSALGLLASDSHLPYSNTGTRALNNGGNFEGSRQPGGDMHNSNLSCLPSHQQFGSDIATTDERFDAFPEWSFFPQ</sequence>
<dbReference type="GO" id="GO:0007249">
    <property type="term" value="P:canonical NF-kappaB signal transduction"/>
    <property type="evidence" value="ECO:0007669"/>
    <property type="project" value="TreeGrafter"/>
</dbReference>
<dbReference type="Pfam" id="PF00554">
    <property type="entry name" value="RHD_DNA_bind"/>
    <property type="match status" value="1"/>
</dbReference>
<dbReference type="InterPro" id="IPR014756">
    <property type="entry name" value="Ig_E-set"/>
</dbReference>
<dbReference type="CDD" id="cd01177">
    <property type="entry name" value="IPT_NFkappaB"/>
    <property type="match status" value="1"/>
</dbReference>
<dbReference type="SUPFAM" id="SSF81296">
    <property type="entry name" value="E set domains"/>
    <property type="match status" value="1"/>
</dbReference>
<dbReference type="GO" id="GO:0000981">
    <property type="term" value="F:DNA-binding transcription factor activity, RNA polymerase II-specific"/>
    <property type="evidence" value="ECO:0007669"/>
    <property type="project" value="TreeGrafter"/>
</dbReference>
<dbReference type="InterPro" id="IPR030492">
    <property type="entry name" value="RHD_CS"/>
</dbReference>
<dbReference type="InterPro" id="IPR037059">
    <property type="entry name" value="RHD_DNA_bind_dom_sf"/>
</dbReference>
<evidence type="ECO:0000259" key="2">
    <source>
        <dbReference type="PROSITE" id="PS50254"/>
    </source>
</evidence>
<dbReference type="Proteomes" id="UP000736164">
    <property type="component" value="Unassembled WGS sequence"/>
</dbReference>
<dbReference type="SMART" id="SM00429">
    <property type="entry name" value="IPT"/>
    <property type="match status" value="1"/>
</dbReference>
<dbReference type="InterPro" id="IPR032397">
    <property type="entry name" value="RHD_dimer"/>
</dbReference>
<feature type="region of interest" description="Disordered" evidence="1">
    <location>
        <begin position="1"/>
        <end position="26"/>
    </location>
</feature>
<dbReference type="Gene3D" id="2.60.40.340">
    <property type="entry name" value="Rel homology domain (RHD), DNA-binding domain"/>
    <property type="match status" value="2"/>
</dbReference>
<keyword evidence="4" id="KW-1185">Reference proteome</keyword>
<feature type="non-terminal residue" evidence="3">
    <location>
        <position position="1"/>
    </location>
</feature>
<dbReference type="PANTHER" id="PTHR24169">
    <property type="entry name" value="NUCLEAR FACTOR NF-KAPPA-B PROTEIN"/>
    <property type="match status" value="1"/>
</dbReference>
<feature type="non-terminal residue" evidence="3">
    <location>
        <position position="616"/>
    </location>
</feature>
<dbReference type="EMBL" id="JAAWVO010051054">
    <property type="protein sequence ID" value="MBN3320333.1"/>
    <property type="molecule type" value="Genomic_DNA"/>
</dbReference>
<dbReference type="Gene3D" id="2.60.40.10">
    <property type="entry name" value="Immunoglobulins"/>
    <property type="match status" value="1"/>
</dbReference>
<dbReference type="InterPro" id="IPR000451">
    <property type="entry name" value="NFkB/Dor"/>
</dbReference>
<dbReference type="PRINTS" id="PR00057">
    <property type="entry name" value="NFKBTNSCPFCT"/>
</dbReference>
<dbReference type="InterPro" id="IPR002909">
    <property type="entry name" value="IPT_dom"/>
</dbReference>
<dbReference type="SUPFAM" id="SSF49417">
    <property type="entry name" value="p53-like transcription factors"/>
    <property type="match status" value="1"/>
</dbReference>
<dbReference type="InterPro" id="IPR011539">
    <property type="entry name" value="RHD_DNA_bind_dom"/>
</dbReference>
<gene>
    <name evidence="3" type="primary">Rel</name>
    <name evidence="3" type="ORF">GTO95_0016740</name>
</gene>
<protein>
    <submittedName>
        <fullName evidence="3">REL protein</fullName>
    </submittedName>
</protein>
<evidence type="ECO:0000313" key="3">
    <source>
        <dbReference type="EMBL" id="MBN3320333.1"/>
    </source>
</evidence>
<dbReference type="GO" id="GO:0007399">
    <property type="term" value="P:nervous system development"/>
    <property type="evidence" value="ECO:0007669"/>
    <property type="project" value="UniProtKB-ARBA"/>
</dbReference>
<organism evidence="3 4">
    <name type="scientific">Atractosteus spatula</name>
    <name type="common">Alligator gar</name>
    <name type="synonym">Lepisosteus spatula</name>
    <dbReference type="NCBI Taxonomy" id="7917"/>
    <lineage>
        <taxon>Eukaryota</taxon>
        <taxon>Metazoa</taxon>
        <taxon>Chordata</taxon>
        <taxon>Craniata</taxon>
        <taxon>Vertebrata</taxon>
        <taxon>Euteleostomi</taxon>
        <taxon>Actinopterygii</taxon>
        <taxon>Neopterygii</taxon>
        <taxon>Holostei</taxon>
        <taxon>Semionotiformes</taxon>
        <taxon>Lepisosteidae</taxon>
        <taxon>Atractosteus</taxon>
    </lineage>
</organism>
<evidence type="ECO:0000313" key="4">
    <source>
        <dbReference type="Proteomes" id="UP000736164"/>
    </source>
</evidence>
<dbReference type="GO" id="GO:0005634">
    <property type="term" value="C:nucleus"/>
    <property type="evidence" value="ECO:0007669"/>
    <property type="project" value="TreeGrafter"/>
</dbReference>
<dbReference type="GO" id="GO:0006954">
    <property type="term" value="P:inflammatory response"/>
    <property type="evidence" value="ECO:0007669"/>
    <property type="project" value="TreeGrafter"/>
</dbReference>
<evidence type="ECO:0000256" key="1">
    <source>
        <dbReference type="SAM" id="MobiDB-lite"/>
    </source>
</evidence>
<reference evidence="3" key="1">
    <citation type="journal article" date="2021" name="Cell">
        <title>Tracing the genetic footprints of vertebrate landing in non-teleost ray-finned fishes.</title>
        <authorList>
            <person name="Bi X."/>
            <person name="Wang K."/>
            <person name="Yang L."/>
            <person name="Pan H."/>
            <person name="Jiang H."/>
            <person name="Wei Q."/>
            <person name="Fang M."/>
            <person name="Yu H."/>
            <person name="Zhu C."/>
            <person name="Cai Y."/>
            <person name="He Y."/>
            <person name="Gan X."/>
            <person name="Zeng H."/>
            <person name="Yu D."/>
            <person name="Zhu Y."/>
            <person name="Jiang H."/>
            <person name="Qiu Q."/>
            <person name="Yang H."/>
            <person name="Zhang Y.E."/>
            <person name="Wang W."/>
            <person name="Zhu M."/>
            <person name="He S."/>
            <person name="Zhang G."/>
        </authorList>
    </citation>
    <scope>NUCLEOTIDE SEQUENCE</scope>
    <source>
        <strain evidence="3">Allg_001</strain>
    </source>
</reference>
<comment type="caution">
    <text evidence="3">The sequence shown here is derived from an EMBL/GenBank/DDBJ whole genome shotgun (WGS) entry which is preliminary data.</text>
</comment>
<dbReference type="InterPro" id="IPR033926">
    <property type="entry name" value="IPT_NFkappaB"/>
</dbReference>
<dbReference type="GO" id="GO:0005737">
    <property type="term" value="C:cytoplasm"/>
    <property type="evidence" value="ECO:0007669"/>
    <property type="project" value="InterPro"/>
</dbReference>
<accession>A0A8J7TDZ3</accession>
<dbReference type="GO" id="GO:0034097">
    <property type="term" value="P:response to cytokine"/>
    <property type="evidence" value="ECO:0007669"/>
    <property type="project" value="TreeGrafter"/>
</dbReference>
<dbReference type="GO" id="GO:0000978">
    <property type="term" value="F:RNA polymerase II cis-regulatory region sequence-specific DNA binding"/>
    <property type="evidence" value="ECO:0007669"/>
    <property type="project" value="TreeGrafter"/>
</dbReference>
<dbReference type="GO" id="GO:0045944">
    <property type="term" value="P:positive regulation of transcription by RNA polymerase II"/>
    <property type="evidence" value="ECO:0007669"/>
    <property type="project" value="TreeGrafter"/>
</dbReference>
<dbReference type="GO" id="GO:0033554">
    <property type="term" value="P:cellular response to stress"/>
    <property type="evidence" value="ECO:0007669"/>
    <property type="project" value="TreeGrafter"/>
</dbReference>
<name>A0A8J7TDZ3_ATRSP</name>
<dbReference type="InterPro" id="IPR013783">
    <property type="entry name" value="Ig-like_fold"/>
</dbReference>
<dbReference type="GO" id="GO:0038061">
    <property type="term" value="P:non-canonical NF-kappaB signal transduction"/>
    <property type="evidence" value="ECO:0007669"/>
    <property type="project" value="TreeGrafter"/>
</dbReference>
<proteinExistence type="predicted"/>
<dbReference type="Pfam" id="PF16179">
    <property type="entry name" value="RHD_dimer"/>
    <property type="match status" value="1"/>
</dbReference>